<dbReference type="STRING" id="138119.DSY4588"/>
<dbReference type="Proteomes" id="UP000001946">
    <property type="component" value="Chromosome"/>
</dbReference>
<gene>
    <name evidence="2" type="ordered locus">DSY4588</name>
</gene>
<evidence type="ECO:0000313" key="2">
    <source>
        <dbReference type="EMBL" id="BAE86377.1"/>
    </source>
</evidence>
<dbReference type="eggNOG" id="ENOG502ZX87">
    <property type="taxonomic scope" value="Bacteria"/>
</dbReference>
<feature type="region of interest" description="Disordered" evidence="1">
    <location>
        <begin position="161"/>
        <end position="192"/>
    </location>
</feature>
<evidence type="ECO:0000256" key="1">
    <source>
        <dbReference type="SAM" id="MobiDB-lite"/>
    </source>
</evidence>
<dbReference type="EMBL" id="AP008230">
    <property type="protein sequence ID" value="BAE86377.1"/>
    <property type="molecule type" value="Genomic_DNA"/>
</dbReference>
<name>Q24NL5_DESHY</name>
<reference evidence="2 3" key="1">
    <citation type="journal article" date="2006" name="J. Bacteriol.">
        <title>Complete genome sequence of the dehalorespiring bacterium Desulfitobacterium hafniense Y51 and comparison with Dehalococcoides ethenogenes 195.</title>
        <authorList>
            <person name="Nonaka H."/>
            <person name="Keresztes G."/>
            <person name="Shinoda Y."/>
            <person name="Ikenaga Y."/>
            <person name="Abe M."/>
            <person name="Naito K."/>
            <person name="Inatomi K."/>
            <person name="Furukawa K."/>
            <person name="Inui M."/>
            <person name="Yukawa H."/>
        </authorList>
    </citation>
    <scope>NUCLEOTIDE SEQUENCE [LARGE SCALE GENOMIC DNA]</scope>
    <source>
        <strain evidence="2 3">Y51</strain>
    </source>
</reference>
<accession>Q24NL5</accession>
<feature type="compositionally biased region" description="Basic and acidic residues" evidence="1">
    <location>
        <begin position="164"/>
        <end position="176"/>
    </location>
</feature>
<organism evidence="2 3">
    <name type="scientific">Desulfitobacterium hafniense (strain Y51)</name>
    <dbReference type="NCBI Taxonomy" id="138119"/>
    <lineage>
        <taxon>Bacteria</taxon>
        <taxon>Bacillati</taxon>
        <taxon>Bacillota</taxon>
        <taxon>Clostridia</taxon>
        <taxon>Eubacteriales</taxon>
        <taxon>Desulfitobacteriaceae</taxon>
        <taxon>Desulfitobacterium</taxon>
    </lineage>
</organism>
<proteinExistence type="predicted"/>
<protein>
    <submittedName>
        <fullName evidence="2">Uncharacterized protein</fullName>
    </submittedName>
</protein>
<evidence type="ECO:0000313" key="3">
    <source>
        <dbReference type="Proteomes" id="UP000001946"/>
    </source>
</evidence>
<dbReference type="HOGENOM" id="CLU_1445498_0_0_9"/>
<sequence>MMKEKDLQETYIERLNTLLPTVDLRKLDQSCNSTKDEYAKAMLKQMHDMFVEVYGTDYLEVGGYGFVELPAVIQARNTGHIGLGIVTLDLESSGEHGGTFFLTPLGVIDQEKRTPAQAKYLSTVYIPYDYWYTVSLERDHHVDFDNVPEKVADLLRTCHGGQPEMKDSLTRADEQGKASIWEPEQPNGPVMK</sequence>
<dbReference type="AlphaFoldDB" id="Q24NL5"/>
<dbReference type="KEGG" id="dsy:DSY4588"/>
<keyword evidence="3" id="KW-1185">Reference proteome</keyword>